<evidence type="ECO:0000256" key="1">
    <source>
        <dbReference type="ARBA" id="ARBA00010613"/>
    </source>
</evidence>
<dbReference type="SUPFAM" id="SSF56317">
    <property type="entry name" value="Carbon-nitrogen hydrolase"/>
    <property type="match status" value="1"/>
</dbReference>
<evidence type="ECO:0000313" key="3">
    <source>
        <dbReference type="EMBL" id="MDC3421016.1"/>
    </source>
</evidence>
<evidence type="ECO:0000313" key="4">
    <source>
        <dbReference type="Proteomes" id="UP001145072"/>
    </source>
</evidence>
<dbReference type="GO" id="GO:0016787">
    <property type="term" value="F:hydrolase activity"/>
    <property type="evidence" value="ECO:0007669"/>
    <property type="project" value="UniProtKB-KW"/>
</dbReference>
<evidence type="ECO:0000259" key="2">
    <source>
        <dbReference type="PROSITE" id="PS50263"/>
    </source>
</evidence>
<comment type="similarity">
    <text evidence="1">Belongs to the carbon-nitrogen hydrolase superfamily. NIT1/NIT2 family.</text>
</comment>
<dbReference type="PROSITE" id="PS50263">
    <property type="entry name" value="CN_HYDROLASE"/>
    <property type="match status" value="1"/>
</dbReference>
<dbReference type="PANTHER" id="PTHR23088">
    <property type="entry name" value="NITRILASE-RELATED"/>
    <property type="match status" value="1"/>
</dbReference>
<name>A0A9X4AII3_9BACI</name>
<dbReference type="InterPro" id="IPR036526">
    <property type="entry name" value="C-N_Hydrolase_sf"/>
</dbReference>
<organism evidence="3 4">
    <name type="scientific">Aquibacillus koreensis</name>
    <dbReference type="NCBI Taxonomy" id="279446"/>
    <lineage>
        <taxon>Bacteria</taxon>
        <taxon>Bacillati</taxon>
        <taxon>Bacillota</taxon>
        <taxon>Bacilli</taxon>
        <taxon>Bacillales</taxon>
        <taxon>Bacillaceae</taxon>
        <taxon>Aquibacillus</taxon>
    </lineage>
</organism>
<dbReference type="InterPro" id="IPR003010">
    <property type="entry name" value="C-N_Hydrolase"/>
</dbReference>
<dbReference type="Gene3D" id="3.60.110.10">
    <property type="entry name" value="Carbon-nitrogen hydrolase"/>
    <property type="match status" value="1"/>
</dbReference>
<sequence length="258" mass="29273">MKVSMIQYDIVFGNPKENYKKVEQLIKQAVDSKPDILILPELWTTGYDLNRLDEIADEDAQDTIKFISNLAEQYTVNIIAGSIAKRMGGKVNNTMLVFNSTGKLVHEYSKAHLFRLMDEDKHLIEGNSKALFSLAGVLSAGFICYDIRFPEWIRKHAVEGAKIIFVSAEWPKPRIDHWKYLLIARAIENQCYIVACNRSGSDPANVFGGHSIVIDPWGHVVEEASENESIVTAVLETELVDEVRSKIPVFEDRRIDLY</sequence>
<gene>
    <name evidence="3" type="ORF">NC661_11605</name>
</gene>
<dbReference type="AlphaFoldDB" id="A0A9X4AII3"/>
<dbReference type="Pfam" id="PF00795">
    <property type="entry name" value="CN_hydrolase"/>
    <property type="match status" value="1"/>
</dbReference>
<dbReference type="RefSeq" id="WP_259867575.1">
    <property type="nucleotide sequence ID" value="NZ_JAMQJZ010000008.1"/>
</dbReference>
<dbReference type="PANTHER" id="PTHR23088:SF27">
    <property type="entry name" value="DEAMINATED GLUTATHIONE AMIDASE"/>
    <property type="match status" value="1"/>
</dbReference>
<dbReference type="EMBL" id="JAMQJZ010000008">
    <property type="protein sequence ID" value="MDC3421016.1"/>
    <property type="molecule type" value="Genomic_DNA"/>
</dbReference>
<dbReference type="CDD" id="cd07583">
    <property type="entry name" value="nitrilase_5"/>
    <property type="match status" value="1"/>
</dbReference>
<keyword evidence="4" id="KW-1185">Reference proteome</keyword>
<reference evidence="3" key="1">
    <citation type="submission" date="2022-06" db="EMBL/GenBank/DDBJ databases">
        <title>Aquibacillus sp. a new bacterium isolated from soil saline samples.</title>
        <authorList>
            <person name="Galisteo C."/>
            <person name="De La Haba R."/>
            <person name="Sanchez-Porro C."/>
            <person name="Ventosa A."/>
        </authorList>
    </citation>
    <scope>NUCLEOTIDE SEQUENCE</scope>
    <source>
        <strain evidence="3">JCM 12387</strain>
    </source>
</reference>
<keyword evidence="3" id="KW-0378">Hydrolase</keyword>
<dbReference type="Proteomes" id="UP001145072">
    <property type="component" value="Unassembled WGS sequence"/>
</dbReference>
<feature type="domain" description="CN hydrolase" evidence="2">
    <location>
        <begin position="1"/>
        <end position="237"/>
    </location>
</feature>
<comment type="caution">
    <text evidence="3">The sequence shown here is derived from an EMBL/GenBank/DDBJ whole genome shotgun (WGS) entry which is preliminary data.</text>
</comment>
<proteinExistence type="inferred from homology"/>
<protein>
    <submittedName>
        <fullName evidence="3">Carbon-nitrogen family hydrolase</fullName>
    </submittedName>
</protein>
<accession>A0A9X4AII3</accession>